<proteinExistence type="predicted"/>
<reference evidence="2 3" key="1">
    <citation type="journal article" date="2016" name="Mol. Biol. Evol.">
        <title>Comparative Genomics of Early-Diverging Mushroom-Forming Fungi Provides Insights into the Origins of Lignocellulose Decay Capabilities.</title>
        <authorList>
            <person name="Nagy L.G."/>
            <person name="Riley R."/>
            <person name="Tritt A."/>
            <person name="Adam C."/>
            <person name="Daum C."/>
            <person name="Floudas D."/>
            <person name="Sun H."/>
            <person name="Yadav J.S."/>
            <person name="Pangilinan J."/>
            <person name="Larsson K.H."/>
            <person name="Matsuura K."/>
            <person name="Barry K."/>
            <person name="Labutti K."/>
            <person name="Kuo R."/>
            <person name="Ohm R.A."/>
            <person name="Bhattacharya S.S."/>
            <person name="Shirouzu T."/>
            <person name="Yoshinaga Y."/>
            <person name="Martin F.M."/>
            <person name="Grigoriev I.V."/>
            <person name="Hibbett D.S."/>
        </authorList>
    </citation>
    <scope>NUCLEOTIDE SEQUENCE [LARGE SCALE GENOMIC DNA]</scope>
    <source>
        <strain evidence="2 3">HHB12029</strain>
    </source>
</reference>
<dbReference type="InParanoid" id="A0A166B0R4"/>
<accession>A0A166B0R4</accession>
<dbReference type="PRINTS" id="PR01217">
    <property type="entry name" value="PRICHEXTENSN"/>
</dbReference>
<dbReference type="PANTHER" id="PTHR48184">
    <property type="entry name" value="RICIN B-TYPE LECTIN DOMAIN-CONTAINING PROTEIN"/>
    <property type="match status" value="1"/>
</dbReference>
<keyword evidence="3" id="KW-1185">Reference proteome</keyword>
<dbReference type="AlphaFoldDB" id="A0A166B0R4"/>
<dbReference type="InterPro" id="IPR037176">
    <property type="entry name" value="Osmotin/thaumatin-like_sf"/>
</dbReference>
<feature type="compositionally biased region" description="Basic residues" evidence="1">
    <location>
        <begin position="198"/>
        <end position="213"/>
    </location>
</feature>
<dbReference type="PANTHER" id="PTHR48184:SF3">
    <property type="entry name" value="SCP DOMAIN-CONTAINING PROTEIN"/>
    <property type="match status" value="1"/>
</dbReference>
<dbReference type="SUPFAM" id="SSF49870">
    <property type="entry name" value="Osmotin, thaumatin-like protein"/>
    <property type="match status" value="1"/>
</dbReference>
<feature type="compositionally biased region" description="Pro residues" evidence="1">
    <location>
        <begin position="110"/>
        <end position="145"/>
    </location>
</feature>
<sequence length="213" mass="22381">MPSLVRSCYQQGADANCCGCVDWEDILGAENVPSSTTRCVNKNPLWASTIQPTLEWLKKGVPSGYTYPYDDMSSTSTCNNNVGDWNAQNYIVELCPGGVYWGVPGNAPAPAPAPEPTPEPAPAPAPSSEPAPAPEPTPEPAPAPEPTTQIPAPAPSSEPAPAPAPSSEPAPPAPAPTTCSNTSKRALRKREAADAELKKRKAHESHAKRHHAH</sequence>
<name>A0A166B0R4_EXIGL</name>
<dbReference type="Proteomes" id="UP000077266">
    <property type="component" value="Unassembled WGS sequence"/>
</dbReference>
<dbReference type="Gene3D" id="2.60.110.10">
    <property type="entry name" value="Thaumatin"/>
    <property type="match status" value="1"/>
</dbReference>
<dbReference type="STRING" id="1314781.A0A166B0R4"/>
<feature type="region of interest" description="Disordered" evidence="1">
    <location>
        <begin position="110"/>
        <end position="213"/>
    </location>
</feature>
<dbReference type="OrthoDB" id="430315at2759"/>
<evidence type="ECO:0000313" key="3">
    <source>
        <dbReference type="Proteomes" id="UP000077266"/>
    </source>
</evidence>
<protein>
    <submittedName>
        <fullName evidence="2">Uncharacterized protein</fullName>
    </submittedName>
</protein>
<evidence type="ECO:0000256" key="1">
    <source>
        <dbReference type="SAM" id="MobiDB-lite"/>
    </source>
</evidence>
<evidence type="ECO:0000313" key="2">
    <source>
        <dbReference type="EMBL" id="KZV96879.1"/>
    </source>
</evidence>
<feature type="compositionally biased region" description="Pro residues" evidence="1">
    <location>
        <begin position="152"/>
        <end position="175"/>
    </location>
</feature>
<gene>
    <name evidence="2" type="ORF">EXIGLDRAFT_764946</name>
</gene>
<organism evidence="2 3">
    <name type="scientific">Exidia glandulosa HHB12029</name>
    <dbReference type="NCBI Taxonomy" id="1314781"/>
    <lineage>
        <taxon>Eukaryota</taxon>
        <taxon>Fungi</taxon>
        <taxon>Dikarya</taxon>
        <taxon>Basidiomycota</taxon>
        <taxon>Agaricomycotina</taxon>
        <taxon>Agaricomycetes</taxon>
        <taxon>Auriculariales</taxon>
        <taxon>Exidiaceae</taxon>
        <taxon>Exidia</taxon>
    </lineage>
</organism>
<dbReference type="EMBL" id="KV425937">
    <property type="protein sequence ID" value="KZV96879.1"/>
    <property type="molecule type" value="Genomic_DNA"/>
</dbReference>